<evidence type="ECO:0000313" key="2">
    <source>
        <dbReference type="Proteomes" id="UP000447434"/>
    </source>
</evidence>
<evidence type="ECO:0000313" key="1">
    <source>
        <dbReference type="EMBL" id="KAE9619273.1"/>
    </source>
</evidence>
<reference evidence="2" key="1">
    <citation type="journal article" date="2020" name="Nat. Commun.">
        <title>Genome sequence of the cluster root forming white lupin.</title>
        <authorList>
            <person name="Hufnagel B."/>
            <person name="Marques A."/>
            <person name="Soriano A."/>
            <person name="Marques L."/>
            <person name="Divol F."/>
            <person name="Doumas P."/>
            <person name="Sallet E."/>
            <person name="Mancinotti D."/>
            <person name="Carrere S."/>
            <person name="Marande W."/>
            <person name="Arribat S."/>
            <person name="Keller J."/>
            <person name="Huneau C."/>
            <person name="Blein T."/>
            <person name="Aime D."/>
            <person name="Laguerre M."/>
            <person name="Taylor J."/>
            <person name="Schubert V."/>
            <person name="Nelson M."/>
            <person name="Geu-Flores F."/>
            <person name="Crespi M."/>
            <person name="Gallardo-Guerrero K."/>
            <person name="Delaux P.-M."/>
            <person name="Salse J."/>
            <person name="Berges H."/>
            <person name="Guyot R."/>
            <person name="Gouzy J."/>
            <person name="Peret B."/>
        </authorList>
    </citation>
    <scope>NUCLEOTIDE SEQUENCE [LARGE SCALE GENOMIC DNA]</scope>
    <source>
        <strain evidence="2">cv. Amiga</strain>
    </source>
</reference>
<proteinExistence type="predicted"/>
<dbReference type="AlphaFoldDB" id="A0A6A4R0M8"/>
<name>A0A6A4R0M8_LUPAL</name>
<comment type="caution">
    <text evidence="1">The sequence shown here is derived from an EMBL/GenBank/DDBJ whole genome shotgun (WGS) entry which is preliminary data.</text>
</comment>
<keyword evidence="2" id="KW-1185">Reference proteome</keyword>
<dbReference type="EMBL" id="WOCE01000002">
    <property type="protein sequence ID" value="KAE9619273.1"/>
    <property type="molecule type" value="Genomic_DNA"/>
</dbReference>
<dbReference type="Proteomes" id="UP000447434">
    <property type="component" value="Chromosome 2"/>
</dbReference>
<accession>A0A6A4R0M8</accession>
<sequence length="83" mass="9888">MAAETNTHTLSLYILASQATHRSEYGNSRETIVLLVISYFKRWISRWKQIWRMILYYLDLLFLRDLAICSTTAKNSSIYFKNF</sequence>
<gene>
    <name evidence="1" type="ORF">Lalb_Chr02g0151361</name>
</gene>
<protein>
    <submittedName>
        <fullName evidence="1">Uncharacterized protein</fullName>
    </submittedName>
</protein>
<organism evidence="1 2">
    <name type="scientific">Lupinus albus</name>
    <name type="common">White lupine</name>
    <name type="synonym">Lupinus termis</name>
    <dbReference type="NCBI Taxonomy" id="3870"/>
    <lineage>
        <taxon>Eukaryota</taxon>
        <taxon>Viridiplantae</taxon>
        <taxon>Streptophyta</taxon>
        <taxon>Embryophyta</taxon>
        <taxon>Tracheophyta</taxon>
        <taxon>Spermatophyta</taxon>
        <taxon>Magnoliopsida</taxon>
        <taxon>eudicotyledons</taxon>
        <taxon>Gunneridae</taxon>
        <taxon>Pentapetalae</taxon>
        <taxon>rosids</taxon>
        <taxon>fabids</taxon>
        <taxon>Fabales</taxon>
        <taxon>Fabaceae</taxon>
        <taxon>Papilionoideae</taxon>
        <taxon>50 kb inversion clade</taxon>
        <taxon>genistoids sensu lato</taxon>
        <taxon>core genistoids</taxon>
        <taxon>Genisteae</taxon>
        <taxon>Lupinus</taxon>
    </lineage>
</organism>